<feature type="chain" id="PRO_5014095308" evidence="1">
    <location>
        <begin position="28"/>
        <end position="81"/>
    </location>
</feature>
<organism evidence="2">
    <name type="scientific">Brachypodium distachyon</name>
    <name type="common">Purple false brome</name>
    <name type="synonym">Trachynia distachya</name>
    <dbReference type="NCBI Taxonomy" id="15368"/>
    <lineage>
        <taxon>Eukaryota</taxon>
        <taxon>Viridiplantae</taxon>
        <taxon>Streptophyta</taxon>
        <taxon>Embryophyta</taxon>
        <taxon>Tracheophyta</taxon>
        <taxon>Spermatophyta</taxon>
        <taxon>Magnoliopsida</taxon>
        <taxon>Liliopsida</taxon>
        <taxon>Poales</taxon>
        <taxon>Poaceae</taxon>
        <taxon>BOP clade</taxon>
        <taxon>Pooideae</taxon>
        <taxon>Stipodae</taxon>
        <taxon>Brachypodieae</taxon>
        <taxon>Brachypodium</taxon>
    </lineage>
</organism>
<evidence type="ECO:0000313" key="3">
    <source>
        <dbReference type="EnsemblPlants" id="KQJ87224"/>
    </source>
</evidence>
<reference evidence="2 3" key="1">
    <citation type="journal article" date="2010" name="Nature">
        <title>Genome sequencing and analysis of the model grass Brachypodium distachyon.</title>
        <authorList>
            <consortium name="International Brachypodium Initiative"/>
        </authorList>
    </citation>
    <scope>NUCLEOTIDE SEQUENCE [LARGE SCALE GENOMIC DNA]</scope>
    <source>
        <strain evidence="2 3">Bd21</strain>
    </source>
</reference>
<dbReference type="OrthoDB" id="629518at2759"/>
<gene>
    <name evidence="2" type="ORF">BRADI_4g09875v3</name>
</gene>
<evidence type="ECO:0000313" key="4">
    <source>
        <dbReference type="Proteomes" id="UP000008810"/>
    </source>
</evidence>
<evidence type="ECO:0000313" key="2">
    <source>
        <dbReference type="EMBL" id="KQJ87224.1"/>
    </source>
</evidence>
<dbReference type="Proteomes" id="UP000008810">
    <property type="component" value="Chromosome 4"/>
</dbReference>
<name>I1IJB1_BRADI</name>
<dbReference type="Gramene" id="KQJ87224">
    <property type="protein sequence ID" value="KQJ87224"/>
    <property type="gene ID" value="BRADI_4g09875v3"/>
</dbReference>
<dbReference type="eggNOG" id="ENOG502R3JD">
    <property type="taxonomic scope" value="Eukaryota"/>
</dbReference>
<dbReference type="AlphaFoldDB" id="I1IJB1"/>
<keyword evidence="4" id="KW-1185">Reference proteome</keyword>
<reference evidence="2" key="2">
    <citation type="submission" date="2017-06" db="EMBL/GenBank/DDBJ databases">
        <title>WGS assembly of Brachypodium distachyon.</title>
        <authorList>
            <consortium name="The International Brachypodium Initiative"/>
            <person name="Lucas S."/>
            <person name="Harmon-Smith M."/>
            <person name="Lail K."/>
            <person name="Tice H."/>
            <person name="Grimwood J."/>
            <person name="Bruce D."/>
            <person name="Barry K."/>
            <person name="Shu S."/>
            <person name="Lindquist E."/>
            <person name="Wang M."/>
            <person name="Pitluck S."/>
            <person name="Vogel J.P."/>
            <person name="Garvin D.F."/>
            <person name="Mockler T.C."/>
            <person name="Schmutz J."/>
            <person name="Rokhsar D."/>
            <person name="Bevan M.W."/>
        </authorList>
    </citation>
    <scope>NUCLEOTIDE SEQUENCE</scope>
    <source>
        <strain evidence="2">Bd21</strain>
    </source>
</reference>
<protein>
    <submittedName>
        <fullName evidence="2 3">Uncharacterized protein</fullName>
    </submittedName>
</protein>
<dbReference type="EMBL" id="CM000883">
    <property type="protein sequence ID" value="KQJ87224.1"/>
    <property type="molecule type" value="Genomic_DNA"/>
</dbReference>
<dbReference type="OMA" id="TICKNIC"/>
<feature type="signal peptide" evidence="1">
    <location>
        <begin position="1"/>
        <end position="27"/>
    </location>
</feature>
<proteinExistence type="predicted"/>
<reference evidence="3" key="3">
    <citation type="submission" date="2018-08" db="UniProtKB">
        <authorList>
            <consortium name="EnsemblPlants"/>
        </authorList>
    </citation>
    <scope>IDENTIFICATION</scope>
    <source>
        <strain evidence="3">cv. Bd21</strain>
    </source>
</reference>
<accession>I1IJB1</accession>
<dbReference type="EnsemblPlants" id="KQJ87224">
    <property type="protein sequence ID" value="KQJ87224"/>
    <property type="gene ID" value="BRADI_4g09875v3"/>
</dbReference>
<dbReference type="InParanoid" id="I1IJB1"/>
<sequence>MEGKRTTTLMVIMCLLLLSLTVNSATAAQCSSCKSSKAKACCSDCIADGSSDTICKNICCFPCFLADSVVAKMEEMGVVAS</sequence>
<dbReference type="HOGENOM" id="CLU_161659_1_0_1"/>
<evidence type="ECO:0000256" key="1">
    <source>
        <dbReference type="SAM" id="SignalP"/>
    </source>
</evidence>
<keyword evidence="1" id="KW-0732">Signal</keyword>